<dbReference type="Proteomes" id="UP000236161">
    <property type="component" value="Unassembled WGS sequence"/>
</dbReference>
<dbReference type="Gene3D" id="3.30.1390.20">
    <property type="entry name" value="Ribosomal protein L30, ferredoxin-like fold domain"/>
    <property type="match status" value="1"/>
</dbReference>
<reference evidence="6 7" key="1">
    <citation type="journal article" date="2017" name="Nature">
        <title>The Apostasia genome and the evolution of orchids.</title>
        <authorList>
            <person name="Zhang G.Q."/>
            <person name="Liu K.W."/>
            <person name="Li Z."/>
            <person name="Lohaus R."/>
            <person name="Hsiao Y.Y."/>
            <person name="Niu S.C."/>
            <person name="Wang J.Y."/>
            <person name="Lin Y.C."/>
            <person name="Xu Q."/>
            <person name="Chen L.J."/>
            <person name="Yoshida K."/>
            <person name="Fujiwara S."/>
            <person name="Wang Z.W."/>
            <person name="Zhang Y.Q."/>
            <person name="Mitsuda N."/>
            <person name="Wang M."/>
            <person name="Liu G.H."/>
            <person name="Pecoraro L."/>
            <person name="Huang H.X."/>
            <person name="Xiao X.J."/>
            <person name="Lin M."/>
            <person name="Wu X.Y."/>
            <person name="Wu W.L."/>
            <person name="Chen Y.Y."/>
            <person name="Chang S.B."/>
            <person name="Sakamoto S."/>
            <person name="Ohme-Takagi M."/>
            <person name="Yagi M."/>
            <person name="Zeng S.J."/>
            <person name="Shen C.Y."/>
            <person name="Yeh C.M."/>
            <person name="Luo Y.B."/>
            <person name="Tsai W.C."/>
            <person name="Van de Peer Y."/>
            <person name="Liu Z.J."/>
        </authorList>
    </citation>
    <scope>NUCLEOTIDE SEQUENCE [LARGE SCALE GENOMIC DNA]</scope>
    <source>
        <strain evidence="7">cv. Shenzhen</strain>
        <tissue evidence="6">Stem</tissue>
    </source>
</reference>
<dbReference type="GO" id="GO:0003735">
    <property type="term" value="F:structural constituent of ribosome"/>
    <property type="evidence" value="ECO:0007669"/>
    <property type="project" value="TreeGrafter"/>
</dbReference>
<dbReference type="InterPro" id="IPR012988">
    <property type="entry name" value="Ribosomal_uL30_N_euk"/>
</dbReference>
<dbReference type="STRING" id="1088818.A0A2I0AMA9"/>
<dbReference type="PANTHER" id="PTHR11524">
    <property type="entry name" value="60S RIBOSOMAL PROTEIN L7"/>
    <property type="match status" value="1"/>
</dbReference>
<dbReference type="Pfam" id="PF00327">
    <property type="entry name" value="Ribosomal_L30"/>
    <property type="match status" value="1"/>
</dbReference>
<accession>A0A2I0AMA9</accession>
<dbReference type="PROSITE" id="PS00634">
    <property type="entry name" value="RIBOSOMAL_L30"/>
    <property type="match status" value="1"/>
</dbReference>
<evidence type="ECO:0000259" key="4">
    <source>
        <dbReference type="Pfam" id="PF00327"/>
    </source>
</evidence>
<dbReference type="GO" id="GO:0003723">
    <property type="term" value="F:RNA binding"/>
    <property type="evidence" value="ECO:0007669"/>
    <property type="project" value="InterPro"/>
</dbReference>
<keyword evidence="3" id="KW-0687">Ribonucleoprotein</keyword>
<evidence type="ECO:0000259" key="5">
    <source>
        <dbReference type="Pfam" id="PF08079"/>
    </source>
</evidence>
<dbReference type="AlphaFoldDB" id="A0A2I0AMA9"/>
<evidence type="ECO:0000256" key="1">
    <source>
        <dbReference type="ARBA" id="ARBA00007594"/>
    </source>
</evidence>
<dbReference type="CDD" id="cd01657">
    <property type="entry name" value="Ribosomal_L7_archeal_euk"/>
    <property type="match status" value="1"/>
</dbReference>
<dbReference type="OrthoDB" id="28644at2759"/>
<dbReference type="NCBIfam" id="TIGR01310">
    <property type="entry name" value="uL30_euk"/>
    <property type="match status" value="1"/>
</dbReference>
<dbReference type="InterPro" id="IPR036919">
    <property type="entry name" value="Ribo_uL30_ferredoxin-like_sf"/>
</dbReference>
<dbReference type="Pfam" id="PF08079">
    <property type="entry name" value="Ribosomal_L30_N"/>
    <property type="match status" value="1"/>
</dbReference>
<name>A0A2I0AMA9_9ASPA</name>
<proteinExistence type="inferred from homology"/>
<dbReference type="EMBL" id="KZ451970">
    <property type="protein sequence ID" value="PKA56690.1"/>
    <property type="molecule type" value="Genomic_DNA"/>
</dbReference>
<dbReference type="SUPFAM" id="SSF55129">
    <property type="entry name" value="Ribosomal protein L30p/L7e"/>
    <property type="match status" value="1"/>
</dbReference>
<gene>
    <name evidence="6" type="primary">RPL7B</name>
    <name evidence="6" type="ORF">AXF42_Ash012820</name>
</gene>
<dbReference type="GO" id="GO:0022625">
    <property type="term" value="C:cytosolic large ribosomal subunit"/>
    <property type="evidence" value="ECO:0007669"/>
    <property type="project" value="TreeGrafter"/>
</dbReference>
<feature type="domain" description="Large ribosomal subunit protein uL30 N-terminal eukaryotes" evidence="5">
    <location>
        <begin position="12"/>
        <end position="70"/>
    </location>
</feature>
<comment type="similarity">
    <text evidence="1">Belongs to the universal ribosomal protein uL30 family.</text>
</comment>
<dbReference type="InterPro" id="IPR018038">
    <property type="entry name" value="Ribosomal_uL30_CS"/>
</dbReference>
<sequence length="247" mass="28956">MAAEGAGPLSYVNEIVLKKRKTNDEWAVRRREQLEARKKKSKVNSGFIIKRPERFVKEYREQELDRVRRTQRLKIRNLSAANDLKSKLLFAIRIQGWTDMDLQTKKILRKLRLIHILNGVFLRANDGNLRMLTSVEPFITYGYPNFNSVRELIYKKGSGRMKKQLVPLTDNNIIEQELGKYGIICIEDIVHEIAAVGPHFKEVSRFLQPFRLKKPERFPKMKKKLYKKGGDAGNREELINEFINMLN</sequence>
<dbReference type="GO" id="GO:0000463">
    <property type="term" value="P:maturation of LSU-rRNA from tricistronic rRNA transcript (SSU-rRNA, 5.8S rRNA, LSU-rRNA)"/>
    <property type="evidence" value="ECO:0007669"/>
    <property type="project" value="TreeGrafter"/>
</dbReference>
<evidence type="ECO:0000313" key="7">
    <source>
        <dbReference type="Proteomes" id="UP000236161"/>
    </source>
</evidence>
<feature type="domain" description="Large ribosomal subunit protein uL30-like ferredoxin-like fold" evidence="4">
    <location>
        <begin position="89"/>
        <end position="139"/>
    </location>
</feature>
<organism evidence="6 7">
    <name type="scientific">Apostasia shenzhenica</name>
    <dbReference type="NCBI Taxonomy" id="1088818"/>
    <lineage>
        <taxon>Eukaryota</taxon>
        <taxon>Viridiplantae</taxon>
        <taxon>Streptophyta</taxon>
        <taxon>Embryophyta</taxon>
        <taxon>Tracheophyta</taxon>
        <taxon>Spermatophyta</taxon>
        <taxon>Magnoliopsida</taxon>
        <taxon>Liliopsida</taxon>
        <taxon>Asparagales</taxon>
        <taxon>Orchidaceae</taxon>
        <taxon>Apostasioideae</taxon>
        <taxon>Apostasia</taxon>
    </lineage>
</organism>
<dbReference type="FunFam" id="3.30.1390.20:FF:000004">
    <property type="entry name" value="60S ribosomal protein L7"/>
    <property type="match status" value="1"/>
</dbReference>
<dbReference type="PANTHER" id="PTHR11524:SF36">
    <property type="entry name" value="LARGE RIBOSOMAL SUBUNIT PROTEIN UL30Z"/>
    <property type="match status" value="1"/>
</dbReference>
<evidence type="ECO:0000256" key="3">
    <source>
        <dbReference type="ARBA" id="ARBA00023274"/>
    </source>
</evidence>
<protein>
    <submittedName>
        <fullName evidence="6">60S ribosomal protein L7-2</fullName>
    </submittedName>
</protein>
<keyword evidence="7" id="KW-1185">Reference proteome</keyword>
<dbReference type="InterPro" id="IPR039699">
    <property type="entry name" value="Ribosomal_uL30"/>
</dbReference>
<keyword evidence="2 6" id="KW-0689">Ribosomal protein</keyword>
<evidence type="ECO:0000256" key="2">
    <source>
        <dbReference type="ARBA" id="ARBA00022980"/>
    </source>
</evidence>
<dbReference type="InterPro" id="IPR016082">
    <property type="entry name" value="Ribosomal_uL30_ferredoxin-like"/>
</dbReference>
<dbReference type="InterPro" id="IPR035808">
    <property type="entry name" value="Ribosomal_uL30_euk_arc"/>
</dbReference>
<dbReference type="InterPro" id="IPR005998">
    <property type="entry name" value="Ribosomal_uL30_euk"/>
</dbReference>
<evidence type="ECO:0000313" key="6">
    <source>
        <dbReference type="EMBL" id="PKA56690.1"/>
    </source>
</evidence>